<proteinExistence type="inferred from homology"/>
<name>A0AA39R7S0_9LECA</name>
<comment type="caution">
    <text evidence="3">The sequence shown here is derived from an EMBL/GenBank/DDBJ whole genome shotgun (WGS) entry which is preliminary data.</text>
</comment>
<accession>A0AA39R7S0</accession>
<dbReference type="PANTHER" id="PTHR43866:SF3">
    <property type="entry name" value="METHYLMALONATE-SEMIALDEHYDE DEHYDROGENASE [ACYLATING], MITOCHONDRIAL"/>
    <property type="match status" value="1"/>
</dbReference>
<sequence>MFGVLRPGSLERDQIPISPNSSPPPPRSLAPMPASEFRSREDLLAGCKDWAASQGYAVVIARSRCNRLWLKCDRGGNYENRRNLTPEQRKRKRGESRLLGCPFKMLATCKKDGIWRVDTDIPEHNHGPSEDLSAHPTLRRMTEEQVRKVHDMCDAGKSPAETLDELKATWPDIKVLTRDIYNARKKYKTEKELAEATAGMQAEQQWQDPNELGLPGPNPNGRWAWVPDGEEVTNKKSKKKRKPGLISHSTPQPAPAPPDQSTLDPQLHTPNPHSLHQPMSAPGQQLLDEFNRNPQLPYDRYDPPDTLQHHVPDNGTGDPAAFYQPTPEDTPQYPPPSYSNPQPNASPSRLRSQRPPVPTATMSTNQAAVDVNAGTPKAPSGQVLMSRIERMEKEQRDQKNMLAQILGAVQNMHSSPGSV</sequence>
<dbReference type="Pfam" id="PF08731">
    <property type="entry name" value="AFT"/>
    <property type="match status" value="1"/>
</dbReference>
<feature type="compositionally biased region" description="Low complexity" evidence="2">
    <location>
        <begin position="209"/>
        <end position="221"/>
    </location>
</feature>
<feature type="compositionally biased region" description="Polar residues" evidence="2">
    <location>
        <begin position="259"/>
        <end position="274"/>
    </location>
</feature>
<dbReference type="GO" id="GO:0010106">
    <property type="term" value="P:cellular response to iron ion starvation"/>
    <property type="evidence" value="ECO:0007669"/>
    <property type="project" value="InterPro"/>
</dbReference>
<dbReference type="GO" id="GO:0006210">
    <property type="term" value="P:thymine catabolic process"/>
    <property type="evidence" value="ECO:0007669"/>
    <property type="project" value="TreeGrafter"/>
</dbReference>
<dbReference type="GO" id="GO:0006574">
    <property type="term" value="P:L-valine catabolic process"/>
    <property type="evidence" value="ECO:0007669"/>
    <property type="project" value="TreeGrafter"/>
</dbReference>
<reference evidence="3" key="1">
    <citation type="submission" date="2023-03" db="EMBL/GenBank/DDBJ databases">
        <title>Complete genome of Cladonia borealis.</title>
        <authorList>
            <person name="Park H."/>
        </authorList>
    </citation>
    <scope>NUCLEOTIDE SEQUENCE</scope>
    <source>
        <strain evidence="3">ANT050790</strain>
    </source>
</reference>
<feature type="compositionally biased region" description="Low complexity" evidence="2">
    <location>
        <begin position="339"/>
        <end position="348"/>
    </location>
</feature>
<evidence type="ECO:0008006" key="5">
    <source>
        <dbReference type="Google" id="ProtNLM"/>
    </source>
</evidence>
<evidence type="ECO:0000256" key="2">
    <source>
        <dbReference type="SAM" id="MobiDB-lite"/>
    </source>
</evidence>
<protein>
    <recommendedName>
        <fullName evidence="5">FAR1 domain-containing protein</fullName>
    </recommendedName>
</protein>
<comment type="similarity">
    <text evidence="1">Belongs to the aldehyde dehydrogenase family.</text>
</comment>
<dbReference type="GO" id="GO:0000981">
    <property type="term" value="F:DNA-binding transcription factor activity, RNA polymerase II-specific"/>
    <property type="evidence" value="ECO:0007669"/>
    <property type="project" value="InterPro"/>
</dbReference>
<gene>
    <name evidence="3" type="ORF">JMJ35_001003</name>
</gene>
<feature type="compositionally biased region" description="Basic and acidic residues" evidence="2">
    <location>
        <begin position="299"/>
        <end position="312"/>
    </location>
</feature>
<dbReference type="PANTHER" id="PTHR43866">
    <property type="entry name" value="MALONATE-SEMIALDEHYDE DEHYDROGENASE"/>
    <property type="match status" value="1"/>
</dbReference>
<evidence type="ECO:0000313" key="3">
    <source>
        <dbReference type="EMBL" id="KAK0516400.1"/>
    </source>
</evidence>
<feature type="region of interest" description="Disordered" evidence="2">
    <location>
        <begin position="195"/>
        <end position="281"/>
    </location>
</feature>
<dbReference type="AlphaFoldDB" id="A0AA39R7S0"/>
<keyword evidence="4" id="KW-1185">Reference proteome</keyword>
<organism evidence="3 4">
    <name type="scientific">Cladonia borealis</name>
    <dbReference type="NCBI Taxonomy" id="184061"/>
    <lineage>
        <taxon>Eukaryota</taxon>
        <taxon>Fungi</taxon>
        <taxon>Dikarya</taxon>
        <taxon>Ascomycota</taxon>
        <taxon>Pezizomycotina</taxon>
        <taxon>Lecanoromycetes</taxon>
        <taxon>OSLEUM clade</taxon>
        <taxon>Lecanoromycetidae</taxon>
        <taxon>Lecanorales</taxon>
        <taxon>Lecanorineae</taxon>
        <taxon>Cladoniaceae</taxon>
        <taxon>Cladonia</taxon>
    </lineage>
</organism>
<dbReference type="InterPro" id="IPR014842">
    <property type="entry name" value="AFT"/>
</dbReference>
<evidence type="ECO:0000256" key="1">
    <source>
        <dbReference type="ARBA" id="ARBA00009986"/>
    </source>
</evidence>
<dbReference type="GO" id="GO:0004491">
    <property type="term" value="F:methylmalonate-semialdehyde dehydrogenase (acylating, NAD) activity"/>
    <property type="evidence" value="ECO:0007669"/>
    <property type="project" value="InterPro"/>
</dbReference>
<dbReference type="Proteomes" id="UP001166286">
    <property type="component" value="Unassembled WGS sequence"/>
</dbReference>
<feature type="region of interest" description="Disordered" evidence="2">
    <location>
        <begin position="293"/>
        <end position="381"/>
    </location>
</feature>
<dbReference type="GO" id="GO:0045944">
    <property type="term" value="P:positive regulation of transcription by RNA polymerase II"/>
    <property type="evidence" value="ECO:0007669"/>
    <property type="project" value="InterPro"/>
</dbReference>
<dbReference type="InterPro" id="IPR010061">
    <property type="entry name" value="MeMal-semiAld_DH"/>
</dbReference>
<feature type="region of interest" description="Disordered" evidence="2">
    <location>
        <begin position="1"/>
        <end position="34"/>
    </location>
</feature>
<evidence type="ECO:0000313" key="4">
    <source>
        <dbReference type="Proteomes" id="UP001166286"/>
    </source>
</evidence>
<dbReference type="GO" id="GO:0005739">
    <property type="term" value="C:mitochondrion"/>
    <property type="evidence" value="ECO:0007669"/>
    <property type="project" value="TreeGrafter"/>
</dbReference>
<dbReference type="EMBL" id="JAFEKC020000002">
    <property type="protein sequence ID" value="KAK0516400.1"/>
    <property type="molecule type" value="Genomic_DNA"/>
</dbReference>